<proteinExistence type="predicted"/>
<evidence type="ECO:0000313" key="1">
    <source>
        <dbReference type="EMBL" id="DAD84738.1"/>
    </source>
</evidence>
<accession>A0A8S5MRI0</accession>
<sequence>MDATFLAVSRLWEQGESRKTISRSLNLSEGKVRKILVTLGAYESDITRMFRSGMAPDIIAQRTGKSLQAINTHIPYDKGMYGAQYPTKNALKIRKTREKQKGENKND</sequence>
<protein>
    <submittedName>
        <fullName evidence="1">Uncharacterized protein</fullName>
    </submittedName>
</protein>
<reference evidence="1" key="1">
    <citation type="journal article" date="2021" name="Proc. Natl. Acad. Sci. U.S.A.">
        <title>A Catalog of Tens of Thousands of Viruses from Human Metagenomes Reveals Hidden Associations with Chronic Diseases.</title>
        <authorList>
            <person name="Tisza M.J."/>
            <person name="Buck C.B."/>
        </authorList>
    </citation>
    <scope>NUCLEOTIDE SEQUENCE</scope>
    <source>
        <strain evidence="1">CtqED62</strain>
    </source>
</reference>
<name>A0A8S5MRI0_9CAUD</name>
<organism evidence="1">
    <name type="scientific">Siphoviridae sp. ctqED62</name>
    <dbReference type="NCBI Taxonomy" id="2826468"/>
    <lineage>
        <taxon>Viruses</taxon>
        <taxon>Duplodnaviria</taxon>
        <taxon>Heunggongvirae</taxon>
        <taxon>Uroviricota</taxon>
        <taxon>Caudoviricetes</taxon>
    </lineage>
</organism>
<dbReference type="EMBL" id="BK014965">
    <property type="protein sequence ID" value="DAD84738.1"/>
    <property type="molecule type" value="Genomic_DNA"/>
</dbReference>